<keyword evidence="7" id="KW-0067">ATP-binding</keyword>
<feature type="domain" description="Histidine kinase" evidence="11">
    <location>
        <begin position="1865"/>
        <end position="2079"/>
    </location>
</feature>
<dbReference type="SUPFAM" id="SSF55785">
    <property type="entry name" value="PYP-like sensor domain (PAS domain)"/>
    <property type="match status" value="3"/>
</dbReference>
<keyword evidence="8" id="KW-0902">Two-component regulatory system</keyword>
<dbReference type="CDD" id="cd14014">
    <property type="entry name" value="STKc_PknB_like"/>
    <property type="match status" value="1"/>
</dbReference>
<dbReference type="InterPro" id="IPR000719">
    <property type="entry name" value="Prot_kinase_dom"/>
</dbReference>
<feature type="coiled-coil region" evidence="9">
    <location>
        <begin position="775"/>
        <end position="802"/>
    </location>
</feature>
<dbReference type="SUPFAM" id="SSF55781">
    <property type="entry name" value="GAF domain-like"/>
    <property type="match status" value="1"/>
</dbReference>
<comment type="caution">
    <text evidence="14">The sequence shown here is derived from an EMBL/GenBank/DDBJ whole genome shotgun (WGS) entry which is preliminary data.</text>
</comment>
<dbReference type="SMART" id="SM00065">
    <property type="entry name" value="GAF"/>
    <property type="match status" value="1"/>
</dbReference>
<dbReference type="InterPro" id="IPR013655">
    <property type="entry name" value="PAS_fold_3"/>
</dbReference>
<dbReference type="SMART" id="SM00220">
    <property type="entry name" value="S_TKc"/>
    <property type="match status" value="1"/>
</dbReference>
<feature type="domain" description="PAC" evidence="13">
    <location>
        <begin position="1665"/>
        <end position="1717"/>
    </location>
</feature>
<dbReference type="CDD" id="cd00130">
    <property type="entry name" value="PAS"/>
    <property type="match status" value="3"/>
</dbReference>
<dbReference type="Gene3D" id="3.30.450.40">
    <property type="match status" value="1"/>
</dbReference>
<evidence type="ECO:0000256" key="7">
    <source>
        <dbReference type="ARBA" id="ARBA00022840"/>
    </source>
</evidence>
<dbReference type="InterPro" id="IPR003661">
    <property type="entry name" value="HisK_dim/P_dom"/>
</dbReference>
<comment type="catalytic activity">
    <reaction evidence="1">
        <text>ATP + protein L-histidine = ADP + protein N-phospho-L-histidine.</text>
        <dbReference type="EC" id="2.7.13.3"/>
    </reaction>
</comment>
<dbReference type="InterPro" id="IPR004358">
    <property type="entry name" value="Sig_transdc_His_kin-like_C"/>
</dbReference>
<dbReference type="SMART" id="SM00091">
    <property type="entry name" value="PAS"/>
    <property type="match status" value="3"/>
</dbReference>
<dbReference type="GO" id="GO:0009882">
    <property type="term" value="F:blue light photoreceptor activity"/>
    <property type="evidence" value="ECO:0007669"/>
    <property type="project" value="UniProtKB-ARBA"/>
</dbReference>
<gene>
    <name evidence="14" type="ORF">GHK62_21230</name>
</gene>
<dbReference type="InterPro" id="IPR036097">
    <property type="entry name" value="HisK_dim/P_sf"/>
</dbReference>
<dbReference type="SMART" id="SM00387">
    <property type="entry name" value="HATPase_c"/>
    <property type="match status" value="1"/>
</dbReference>
<dbReference type="Pfam" id="PF00512">
    <property type="entry name" value="HisKA"/>
    <property type="match status" value="1"/>
</dbReference>
<dbReference type="Pfam" id="PF02518">
    <property type="entry name" value="HATPase_c"/>
    <property type="match status" value="1"/>
</dbReference>
<organism evidence="14 15">
    <name type="scientific">Sinorhizobium terangae</name>
    <dbReference type="NCBI Taxonomy" id="110322"/>
    <lineage>
        <taxon>Bacteria</taxon>
        <taxon>Pseudomonadati</taxon>
        <taxon>Pseudomonadota</taxon>
        <taxon>Alphaproteobacteria</taxon>
        <taxon>Hyphomicrobiales</taxon>
        <taxon>Rhizobiaceae</taxon>
        <taxon>Sinorhizobium/Ensifer group</taxon>
        <taxon>Sinorhizobium</taxon>
    </lineage>
</organism>
<dbReference type="Pfam" id="PF13191">
    <property type="entry name" value="AAA_16"/>
    <property type="match status" value="1"/>
</dbReference>
<dbReference type="PRINTS" id="PR00344">
    <property type="entry name" value="BCTRLSENSOR"/>
</dbReference>
<dbReference type="InterPro" id="IPR053159">
    <property type="entry name" value="Hybrid_Histidine_Kinase"/>
</dbReference>
<dbReference type="Gene3D" id="3.30.565.10">
    <property type="entry name" value="Histidine kinase-like ATPase, C-terminal domain"/>
    <property type="match status" value="1"/>
</dbReference>
<dbReference type="EC" id="2.7.13.3" evidence="2"/>
<keyword evidence="9" id="KW-0175">Coiled coil</keyword>
<dbReference type="InterPro" id="IPR000700">
    <property type="entry name" value="PAS-assoc_C"/>
</dbReference>
<evidence type="ECO:0000256" key="9">
    <source>
        <dbReference type="SAM" id="Coils"/>
    </source>
</evidence>
<dbReference type="InterPro" id="IPR008271">
    <property type="entry name" value="Ser/Thr_kinase_AS"/>
</dbReference>
<evidence type="ECO:0000256" key="5">
    <source>
        <dbReference type="ARBA" id="ARBA00022741"/>
    </source>
</evidence>
<proteinExistence type="predicted"/>
<dbReference type="Proteomes" id="UP000439983">
    <property type="component" value="Unassembled WGS sequence"/>
</dbReference>
<dbReference type="Pfam" id="PF00069">
    <property type="entry name" value="Pkinase"/>
    <property type="match status" value="1"/>
</dbReference>
<keyword evidence="3" id="KW-0597">Phosphoprotein</keyword>
<dbReference type="NCBIfam" id="TIGR00229">
    <property type="entry name" value="sensory_box"/>
    <property type="match status" value="3"/>
</dbReference>
<dbReference type="PANTHER" id="PTHR43642">
    <property type="entry name" value="HYBRID SIGNAL TRANSDUCTION HISTIDINE KINASE G"/>
    <property type="match status" value="1"/>
</dbReference>
<dbReference type="PANTHER" id="PTHR43642:SF1">
    <property type="entry name" value="HYBRID SIGNAL TRANSDUCTION HISTIDINE KINASE G"/>
    <property type="match status" value="1"/>
</dbReference>
<dbReference type="FunFam" id="3.30.565.10:FF:000042">
    <property type="entry name" value="Two-component sensor histidine kinase KdpD"/>
    <property type="match status" value="1"/>
</dbReference>
<dbReference type="SUPFAM" id="SSF56112">
    <property type="entry name" value="Protein kinase-like (PK-like)"/>
    <property type="match status" value="1"/>
</dbReference>
<evidence type="ECO:0000256" key="6">
    <source>
        <dbReference type="ARBA" id="ARBA00022777"/>
    </source>
</evidence>
<sequence>MTELPTYVVETLWEDEEFVLSRRASVDDHFSLLVWAPASTQPTVETVARLDHAYALRDALDSAWAARPVALERRPGNTALLIEDTGGEVLARMVGKAWDLTPFLHVAIGLAVALGRLHSRGLIHKDVKPSNILVDIDRREAWLSGFGIASRVPRERRAPEPPEIIAGTLAYMAPEQTGRMNRSIDARSDLYSLGVTLYEMLTGTLPFTASDPMEWIHCHIARQPMPPDERAEGIPAPVGAIVMKLLAKTAEDRYQTAAGVAYDLEHCLKAWEAHQRIDPFALGERDISDQLLISEKLYGREAEIDTLVAAFDRVVSQGRTELVLVSGYSGIGKSSVVNELHKVLVPPRGVFASGKFDQYKRDIPYATLAQALQSLVRQLLSKNDAELARWRADIREALGANGSLMVDLIPELALIVGGQPPAADLPPQEAQTRFQQVFRRFLGVFARAEHPLALFLDDLQWLDRATLDLIEHLSTHPEVRHLLLVGAYRDNEVGPTHALVRTLGAIRNANGRVQEIVLEPLKPRDVGHLVVDALHCAPVIAQPLVELVHEKTGGNPFFTIQFLMVLAEEALLAFDHDAGVWTWDMARIRAKGFTVNVVDFMATKLSRLPGKTRDFLGKLACLGNRGRTAAMSMVFGVSEDEIHVALWEVVRAGLISRQEGAYVFLHDRVHEAAYALISEDERVAVHLQIGRTLAARTTPAEIDTKIFEIVNQLDRGAALIQSDEERERVAALNLRAGKRARTSTAYASALTYFAAGRALLEDGCWQRQYRLVFDLELHLAECEFLTGELASAEKRLSALVDRAATVVDRAAVTHLRQALYLTLNRPDRAIDVGLEYLRSVGIDWSQQPSEEVVRQELERMWRLLDGRSIEQLIDLPLMSDPGWRATMDVLSGLFAPTLLTNSNLYDLVVLRMATISLEHGNCDASCYAYSHINRVLGFRFGDYQTAFRFGQLACDLVQNRGLDLFEARVYASFGAFTVPWMEDLFASRALIRRGFDMANANGDLTYAVFGFKNLITNLVVSGEPLGDVEREAEEGLAYARKARFGFAVDWFTCQLMLIRALRGPSLDFNSADNAGYGDNAYERHIKEDPPLALCTCTYWIHKLQACVLAQDHARAIEAMESATPLLWATRSFLEAADYHFYGALTRAAACGPAGSEERAQHFDLLLDHQRQLTVWAENCPANFANRAALVGAEIARLEGRDLDAMRLYEEAIRSAREHKFLQNEGIAHELAARFYAARDFETIANTYLRNARYCYLRWGADAKVRQLDQAYPHLRGEPVRPSATSTINTPVEQLDLATVVKVSQAVWGETVLEKLIDKLMRTSVEHAGAERGLLVLPRGDELRIAAEATTSGNTVIVGTREAGAAAAALPESILHYVVRTRESVILDDASAENPFSADAYVLAHHARSILCVPLINRAKLVGVLYLENNLMPHVFTPTRIAVLKLVALQAAISLENSRLYGDLQEREAKIRRLVDANIMGVCIWNLEGAITEANEEFLRMVGYSREDVLSGRVRWKELTPSEWRDRNERAVAELRAVGKFQPFEKEFFRRDGSRIPVLIGGALFDDGGNEGVAFVLDLTERKLAEDALRESQENLARTEQFSLVMATHTDLEGRWLKVPPTLCELLDYTEEELLGRRFHEFTHPDDVEAEWKQCSRLIRGEFKSFDLEKRYIRKDGSIVWVYLNASVVLDVNAAPVHFRTYIRDITQRKRQEQALGQSEERYRTLAETATDVILAMDQKSTILFANGAVEKAFGYTPTEIVGRKITMLMPERMRHRHEQAMSRYLESGEKRMSWNAVSLPGLHKNGKEIDLDVSFAQVGTGDERFFSGILRDVTERKRTEEVLRQTRAELAHVARVATLGEMSASIAHEVNQPLAAVVNSASACLHWLDAQKLQEARRSASRAIAEGRRASEIISRVRALANKAPPQKDWLDVNETIHEVIALARGEMQQNGVALETQLSSDVPIILADRIQLQQVVLNLMMNAIEALNSVERDGRELLVRSATDKSEHVVISVQDSGPGFDPNRMDLLFDAFYTTKPQGLGMGLAISRTLIEAHGGRLWATANAPRGAVFQFMLPVNSEKLA</sequence>
<dbReference type="InterPro" id="IPR041664">
    <property type="entry name" value="AAA_16"/>
</dbReference>
<dbReference type="InterPro" id="IPR001610">
    <property type="entry name" value="PAC"/>
</dbReference>
<dbReference type="SUPFAM" id="SSF55874">
    <property type="entry name" value="ATPase domain of HSP90 chaperone/DNA topoisomerase II/histidine kinase"/>
    <property type="match status" value="1"/>
</dbReference>
<dbReference type="Gene3D" id="3.40.50.300">
    <property type="entry name" value="P-loop containing nucleotide triphosphate hydrolases"/>
    <property type="match status" value="1"/>
</dbReference>
<dbReference type="InterPro" id="IPR036890">
    <property type="entry name" value="HATPase_C_sf"/>
</dbReference>
<dbReference type="SUPFAM" id="SSF52540">
    <property type="entry name" value="P-loop containing nucleoside triphosphate hydrolases"/>
    <property type="match status" value="1"/>
</dbReference>
<dbReference type="PROSITE" id="PS50113">
    <property type="entry name" value="PAC"/>
    <property type="match status" value="3"/>
</dbReference>
<dbReference type="Pfam" id="PF01590">
    <property type="entry name" value="GAF"/>
    <property type="match status" value="1"/>
</dbReference>
<evidence type="ECO:0000259" key="12">
    <source>
        <dbReference type="PROSITE" id="PS50112"/>
    </source>
</evidence>
<evidence type="ECO:0000259" key="10">
    <source>
        <dbReference type="PROSITE" id="PS50011"/>
    </source>
</evidence>
<dbReference type="Gene3D" id="3.30.450.20">
    <property type="entry name" value="PAS domain"/>
    <property type="match status" value="3"/>
</dbReference>
<feature type="domain" description="PAS" evidence="12">
    <location>
        <begin position="1610"/>
        <end position="1661"/>
    </location>
</feature>
<evidence type="ECO:0000256" key="1">
    <source>
        <dbReference type="ARBA" id="ARBA00000085"/>
    </source>
</evidence>
<evidence type="ECO:0000256" key="4">
    <source>
        <dbReference type="ARBA" id="ARBA00022679"/>
    </source>
</evidence>
<feature type="domain" description="PAS" evidence="12">
    <location>
        <begin position="1466"/>
        <end position="1510"/>
    </location>
</feature>
<dbReference type="Pfam" id="PF13426">
    <property type="entry name" value="PAS_9"/>
    <property type="match status" value="2"/>
</dbReference>
<dbReference type="GO" id="GO:0005524">
    <property type="term" value="F:ATP binding"/>
    <property type="evidence" value="ECO:0007669"/>
    <property type="project" value="UniProtKB-KW"/>
</dbReference>
<dbReference type="RefSeq" id="WP_184108392.1">
    <property type="nucleotide sequence ID" value="NZ_JACIGA010000001.1"/>
</dbReference>
<evidence type="ECO:0000256" key="3">
    <source>
        <dbReference type="ARBA" id="ARBA00022553"/>
    </source>
</evidence>
<dbReference type="InterPro" id="IPR029016">
    <property type="entry name" value="GAF-like_dom_sf"/>
</dbReference>
<evidence type="ECO:0000259" key="13">
    <source>
        <dbReference type="PROSITE" id="PS50113"/>
    </source>
</evidence>
<evidence type="ECO:0000313" key="15">
    <source>
        <dbReference type="Proteomes" id="UP000439983"/>
    </source>
</evidence>
<protein>
    <recommendedName>
        <fullName evidence="2">histidine kinase</fullName>
        <ecNumber evidence="2">2.7.13.3</ecNumber>
    </recommendedName>
</protein>
<reference evidence="14 15" key="1">
    <citation type="journal article" date="2013" name="Genome Biol.">
        <title>Comparative genomics of the core and accessory genomes of 48 Sinorhizobium strains comprising five genospecies.</title>
        <authorList>
            <person name="Sugawara M."/>
            <person name="Epstein B."/>
            <person name="Badgley B.D."/>
            <person name="Unno T."/>
            <person name="Xu L."/>
            <person name="Reese J."/>
            <person name="Gyaneshwar P."/>
            <person name="Denny R."/>
            <person name="Mudge J."/>
            <person name="Bharti A.K."/>
            <person name="Farmer A.D."/>
            <person name="May G.D."/>
            <person name="Woodward J.E."/>
            <person name="Medigue C."/>
            <person name="Vallenet D."/>
            <person name="Lajus A."/>
            <person name="Rouy Z."/>
            <person name="Martinez-Vaz B."/>
            <person name="Tiffin P."/>
            <person name="Young N.D."/>
            <person name="Sadowsky M.J."/>
        </authorList>
    </citation>
    <scope>NUCLEOTIDE SEQUENCE [LARGE SCALE GENOMIC DNA]</scope>
    <source>
        <strain evidence="14 15">USDA4894</strain>
    </source>
</reference>
<dbReference type="InterPro" id="IPR027417">
    <property type="entry name" value="P-loop_NTPase"/>
</dbReference>
<dbReference type="InterPro" id="IPR011009">
    <property type="entry name" value="Kinase-like_dom_sf"/>
</dbReference>
<dbReference type="InterPro" id="IPR005467">
    <property type="entry name" value="His_kinase_dom"/>
</dbReference>
<dbReference type="SMART" id="SM00388">
    <property type="entry name" value="HisKA"/>
    <property type="match status" value="1"/>
</dbReference>
<keyword evidence="5" id="KW-0547">Nucleotide-binding</keyword>
<evidence type="ECO:0000256" key="2">
    <source>
        <dbReference type="ARBA" id="ARBA00012438"/>
    </source>
</evidence>
<dbReference type="Pfam" id="PF08447">
    <property type="entry name" value="PAS_3"/>
    <property type="match status" value="1"/>
</dbReference>
<dbReference type="InterPro" id="IPR003018">
    <property type="entry name" value="GAF"/>
</dbReference>
<evidence type="ECO:0000259" key="11">
    <source>
        <dbReference type="PROSITE" id="PS50109"/>
    </source>
</evidence>
<accession>A0A6N7LH71</accession>
<dbReference type="CDD" id="cd00082">
    <property type="entry name" value="HisKA"/>
    <property type="match status" value="1"/>
</dbReference>
<dbReference type="GO" id="GO:0000155">
    <property type="term" value="F:phosphorelay sensor kinase activity"/>
    <property type="evidence" value="ECO:0007669"/>
    <property type="project" value="InterPro"/>
</dbReference>
<dbReference type="InterPro" id="IPR003594">
    <property type="entry name" value="HATPase_dom"/>
</dbReference>
<feature type="domain" description="PAC" evidence="13">
    <location>
        <begin position="1541"/>
        <end position="1590"/>
    </location>
</feature>
<dbReference type="SUPFAM" id="SSF47384">
    <property type="entry name" value="Homodimeric domain of signal transducing histidine kinase"/>
    <property type="match status" value="1"/>
</dbReference>
<dbReference type="Gene3D" id="1.10.510.10">
    <property type="entry name" value="Transferase(Phosphotransferase) domain 1"/>
    <property type="match status" value="1"/>
</dbReference>
<keyword evidence="4" id="KW-0808">Transferase</keyword>
<dbReference type="GO" id="GO:0042802">
    <property type="term" value="F:identical protein binding"/>
    <property type="evidence" value="ECO:0007669"/>
    <property type="project" value="UniProtKB-ARBA"/>
</dbReference>
<feature type="domain" description="PAS" evidence="12">
    <location>
        <begin position="1718"/>
        <end position="1788"/>
    </location>
</feature>
<evidence type="ECO:0000256" key="8">
    <source>
        <dbReference type="ARBA" id="ARBA00023012"/>
    </source>
</evidence>
<dbReference type="SMART" id="SM00086">
    <property type="entry name" value="PAC"/>
    <property type="match status" value="3"/>
</dbReference>
<dbReference type="InterPro" id="IPR035965">
    <property type="entry name" value="PAS-like_dom_sf"/>
</dbReference>
<feature type="domain" description="PAC" evidence="13">
    <location>
        <begin position="1795"/>
        <end position="1845"/>
    </location>
</feature>
<keyword evidence="6" id="KW-0418">Kinase</keyword>
<dbReference type="PROSITE" id="PS50011">
    <property type="entry name" value="PROTEIN_KINASE_DOM"/>
    <property type="match status" value="1"/>
</dbReference>
<dbReference type="InterPro" id="IPR000014">
    <property type="entry name" value="PAS"/>
</dbReference>
<dbReference type="EMBL" id="WITC01000090">
    <property type="protein sequence ID" value="MQX17193.1"/>
    <property type="molecule type" value="Genomic_DNA"/>
</dbReference>
<feature type="domain" description="Protein kinase" evidence="10">
    <location>
        <begin position="1"/>
        <end position="277"/>
    </location>
</feature>
<keyword evidence="15" id="KW-1185">Reference proteome</keyword>
<evidence type="ECO:0000313" key="14">
    <source>
        <dbReference type="EMBL" id="MQX17193.1"/>
    </source>
</evidence>
<dbReference type="PROSITE" id="PS50109">
    <property type="entry name" value="HIS_KIN"/>
    <property type="match status" value="1"/>
</dbReference>
<dbReference type="GO" id="GO:0006355">
    <property type="term" value="P:regulation of DNA-templated transcription"/>
    <property type="evidence" value="ECO:0007669"/>
    <property type="project" value="InterPro"/>
</dbReference>
<dbReference type="PROSITE" id="PS00108">
    <property type="entry name" value="PROTEIN_KINASE_ST"/>
    <property type="match status" value="1"/>
</dbReference>
<dbReference type="Gene3D" id="1.10.287.130">
    <property type="match status" value="1"/>
</dbReference>
<name>A0A6N7LH71_SINTE</name>
<dbReference type="PROSITE" id="PS50112">
    <property type="entry name" value="PAS"/>
    <property type="match status" value="3"/>
</dbReference>